<dbReference type="Proteomes" id="UP000186341">
    <property type="component" value="Unassembled WGS sequence"/>
</dbReference>
<feature type="compositionally biased region" description="Polar residues" evidence="2">
    <location>
        <begin position="254"/>
        <end position="266"/>
    </location>
</feature>
<proteinExistence type="inferred from homology"/>
<dbReference type="PANTHER" id="PTHR34135">
    <property type="entry name" value="LYSOZYME"/>
    <property type="match status" value="1"/>
</dbReference>
<evidence type="ECO:0000256" key="1">
    <source>
        <dbReference type="ARBA" id="ARBA00010646"/>
    </source>
</evidence>
<dbReference type="InterPro" id="IPR002053">
    <property type="entry name" value="Glyco_hydro_25"/>
</dbReference>
<evidence type="ECO:0000313" key="5">
    <source>
        <dbReference type="EMBL" id="OLU37761.1"/>
    </source>
</evidence>
<dbReference type="EMBL" id="MPJW01000190">
    <property type="protein sequence ID" value="OLU37761.1"/>
    <property type="molecule type" value="Genomic_DNA"/>
</dbReference>
<feature type="chain" id="PRO_5013296008" description="SLH domain-containing protein" evidence="3">
    <location>
        <begin position="24"/>
        <end position="548"/>
    </location>
</feature>
<sequence length="548" mass="61196">MRKSKLLTGISLLLAISLTPVKAVSYSEFRDLPEYAWYEESITAALELGIIDGVDGYNFAPDDPIRSIDAAKAFYRMSGEPYWIDASYFWDVNPGYDSLAASYCIDTGIMSGYLDGSFRPDEWISRLDMLTMMYGWAIADHRQSLVQEAVVDQAQVIQDGNIPETGEPSETQNIVKEENSESQMDESVSTQTDSAIYAESEQPELDPGQTDHVGPSLMTEQSDSELSHVDPTAQQGAEPVESLSQVNEPAEDAQVQTESLTPTPDVSSQALSWAKANGLYNDQESFLLLEPVSRAQACELLVKGVSLPREQQAFDTAPQMDEPTVESEEQSWNDRLFGWLSPVVNDDPVNPGTGSEEDLMNASMYGIDISEHQGDIDLSPYQGQFVIIRAGWHTTEDLYFRKNVEKCEALGIPYGLYWYSYALDESQAQVEADAFARAIDGLNPTMGVWIDMETDSWKSEHGFVETTENISAITRTMTNRIEQMGIQPGIYCNLRWLPYFDESLAHYPKWVAAYGNDDGNIHGNYSDQAVMFQYTSNPIDKNVLYSTN</sequence>
<dbReference type="PROSITE" id="PS51272">
    <property type="entry name" value="SLH"/>
    <property type="match status" value="1"/>
</dbReference>
<dbReference type="OrthoDB" id="9765879at2"/>
<evidence type="ECO:0000259" key="4">
    <source>
        <dbReference type="PROSITE" id="PS51272"/>
    </source>
</evidence>
<dbReference type="Pfam" id="PF01183">
    <property type="entry name" value="Glyco_hydro_25"/>
    <property type="match status" value="1"/>
</dbReference>
<dbReference type="PANTHER" id="PTHR34135:SF2">
    <property type="entry name" value="LYSOZYME"/>
    <property type="match status" value="1"/>
</dbReference>
<comment type="caution">
    <text evidence="5">The sequence shown here is derived from an EMBL/GenBank/DDBJ whole genome shotgun (WGS) entry which is preliminary data.</text>
</comment>
<dbReference type="GO" id="GO:0009253">
    <property type="term" value="P:peptidoglycan catabolic process"/>
    <property type="evidence" value="ECO:0007669"/>
    <property type="project" value="InterPro"/>
</dbReference>
<dbReference type="RefSeq" id="WP_075820664.1">
    <property type="nucleotide sequence ID" value="NZ_CAOUMU010000029.1"/>
</dbReference>
<organism evidence="5 6">
    <name type="scientific">Ileibacterium valens</name>
    <dbReference type="NCBI Taxonomy" id="1862668"/>
    <lineage>
        <taxon>Bacteria</taxon>
        <taxon>Bacillati</taxon>
        <taxon>Bacillota</taxon>
        <taxon>Erysipelotrichia</taxon>
        <taxon>Erysipelotrichales</taxon>
        <taxon>Erysipelotrichaceae</taxon>
        <taxon>Ileibacterium</taxon>
    </lineage>
</organism>
<dbReference type="Pfam" id="PF00395">
    <property type="entry name" value="SLH"/>
    <property type="match status" value="2"/>
</dbReference>
<name>A0A1U7NE44_9FIRM</name>
<dbReference type="InterPro" id="IPR001119">
    <property type="entry name" value="SLH_dom"/>
</dbReference>
<dbReference type="Gene3D" id="3.20.20.80">
    <property type="entry name" value="Glycosidases"/>
    <property type="match status" value="1"/>
</dbReference>
<feature type="region of interest" description="Disordered" evidence="2">
    <location>
        <begin position="159"/>
        <end position="266"/>
    </location>
</feature>
<dbReference type="PROSITE" id="PS51904">
    <property type="entry name" value="GLYCOSYL_HYDROL_F25_2"/>
    <property type="match status" value="1"/>
</dbReference>
<feature type="compositionally biased region" description="Polar residues" evidence="2">
    <location>
        <begin position="181"/>
        <end position="194"/>
    </location>
</feature>
<dbReference type="GO" id="GO:0003796">
    <property type="term" value="F:lysozyme activity"/>
    <property type="evidence" value="ECO:0007669"/>
    <property type="project" value="InterPro"/>
</dbReference>
<dbReference type="GO" id="GO:0016052">
    <property type="term" value="P:carbohydrate catabolic process"/>
    <property type="evidence" value="ECO:0007669"/>
    <property type="project" value="TreeGrafter"/>
</dbReference>
<evidence type="ECO:0000256" key="3">
    <source>
        <dbReference type="SAM" id="SignalP"/>
    </source>
</evidence>
<protein>
    <recommendedName>
        <fullName evidence="4">SLH domain-containing protein</fullName>
    </recommendedName>
</protein>
<evidence type="ECO:0000313" key="6">
    <source>
        <dbReference type="Proteomes" id="UP000186341"/>
    </source>
</evidence>
<dbReference type="GeneID" id="82203472"/>
<comment type="similarity">
    <text evidence="1">Belongs to the glycosyl hydrolase 25 family.</text>
</comment>
<dbReference type="GO" id="GO:0016998">
    <property type="term" value="P:cell wall macromolecule catabolic process"/>
    <property type="evidence" value="ECO:0007669"/>
    <property type="project" value="InterPro"/>
</dbReference>
<feature type="signal peptide" evidence="3">
    <location>
        <begin position="1"/>
        <end position="23"/>
    </location>
</feature>
<dbReference type="InterPro" id="IPR017853">
    <property type="entry name" value="GH"/>
</dbReference>
<accession>A0A1U7NE44</accession>
<gene>
    <name evidence="5" type="ORF">BO222_09925</name>
</gene>
<dbReference type="AlphaFoldDB" id="A0A1U7NE44"/>
<keyword evidence="3" id="KW-0732">Signal</keyword>
<dbReference type="SUPFAM" id="SSF51445">
    <property type="entry name" value="(Trans)glycosidases"/>
    <property type="match status" value="1"/>
</dbReference>
<keyword evidence="6" id="KW-1185">Reference proteome</keyword>
<evidence type="ECO:0000256" key="2">
    <source>
        <dbReference type="SAM" id="MobiDB-lite"/>
    </source>
</evidence>
<feature type="domain" description="SLH" evidence="4">
    <location>
        <begin position="25"/>
        <end position="88"/>
    </location>
</feature>
<reference evidence="5 6" key="1">
    <citation type="submission" date="2016-11" db="EMBL/GenBank/DDBJ databases">
        <title>Description of two novel members of the family Erysipelotrichaceae: Ileibacterium lipovorans gen. nov., sp. nov. and Dubosiella newyorkensis, gen. nov., sp. nov.</title>
        <authorList>
            <person name="Cox L.M."/>
            <person name="Sohn J."/>
            <person name="Tyrrell K.L."/>
            <person name="Citron D.M."/>
            <person name="Lawson P.A."/>
            <person name="Patel N.B."/>
            <person name="Iizumi T."/>
            <person name="Perez-Perez G.I."/>
            <person name="Goldstein E.J."/>
            <person name="Blaser M.J."/>
        </authorList>
    </citation>
    <scope>NUCLEOTIDE SEQUENCE [LARGE SCALE GENOMIC DNA]</scope>
    <source>
        <strain evidence="5 6">NYU-BL-A3</strain>
    </source>
</reference>